<accession>A0A2H0UJU4</accession>
<gene>
    <name evidence="1" type="ORF">COU11_04080</name>
</gene>
<dbReference type="AlphaFoldDB" id="A0A2H0UJU4"/>
<dbReference type="SUPFAM" id="SSF46785">
    <property type="entry name" value="Winged helix' DNA-binding domain"/>
    <property type="match status" value="1"/>
</dbReference>
<evidence type="ECO:0000313" key="2">
    <source>
        <dbReference type="Proteomes" id="UP000229526"/>
    </source>
</evidence>
<dbReference type="Gene3D" id="1.10.10.10">
    <property type="entry name" value="Winged helix-like DNA-binding domain superfamily/Winged helix DNA-binding domain"/>
    <property type="match status" value="1"/>
</dbReference>
<organism evidence="1 2">
    <name type="scientific">Candidatus Harrisonbacteria bacterium CG10_big_fil_rev_8_21_14_0_10_49_15</name>
    <dbReference type="NCBI Taxonomy" id="1974587"/>
    <lineage>
        <taxon>Bacteria</taxon>
        <taxon>Candidatus Harrisoniibacteriota</taxon>
    </lineage>
</organism>
<proteinExistence type="predicted"/>
<evidence type="ECO:0008006" key="3">
    <source>
        <dbReference type="Google" id="ProtNLM"/>
    </source>
</evidence>
<dbReference type="InterPro" id="IPR036388">
    <property type="entry name" value="WH-like_DNA-bd_sf"/>
</dbReference>
<dbReference type="Proteomes" id="UP000229526">
    <property type="component" value="Unassembled WGS sequence"/>
</dbReference>
<sequence>MEGIILLLIGLGMGYWLGRKVGRRGMEEEKVGLIEKQATEKKRNKEAILGLMEEVQPQMTNQHLEMYLGISDATATRYMDELEKEGKVRQVGKSGPGVYYERI</sequence>
<name>A0A2H0UJU4_9BACT</name>
<dbReference type="InterPro" id="IPR036390">
    <property type="entry name" value="WH_DNA-bd_sf"/>
</dbReference>
<dbReference type="EMBL" id="PFBD01000028">
    <property type="protein sequence ID" value="PIR86661.1"/>
    <property type="molecule type" value="Genomic_DNA"/>
</dbReference>
<evidence type="ECO:0000313" key="1">
    <source>
        <dbReference type="EMBL" id="PIR86661.1"/>
    </source>
</evidence>
<protein>
    <recommendedName>
        <fullName evidence="3">HTH deoR-type domain-containing protein</fullName>
    </recommendedName>
</protein>
<reference evidence="2" key="1">
    <citation type="submission" date="2017-09" db="EMBL/GenBank/DDBJ databases">
        <title>Depth-based differentiation of microbial function through sediment-hosted aquifers and enrichment of novel symbionts in the deep terrestrial subsurface.</title>
        <authorList>
            <person name="Probst A.J."/>
            <person name="Ladd B."/>
            <person name="Jarett J.K."/>
            <person name="Geller-Mcgrath D.E."/>
            <person name="Sieber C.M.K."/>
            <person name="Emerson J.B."/>
            <person name="Anantharaman K."/>
            <person name="Thomas B.C."/>
            <person name="Malmstrom R."/>
            <person name="Stieglmeier M."/>
            <person name="Klingl A."/>
            <person name="Woyke T."/>
            <person name="Ryan C.M."/>
            <person name="Banfield J.F."/>
        </authorList>
    </citation>
    <scope>NUCLEOTIDE SEQUENCE [LARGE SCALE GENOMIC DNA]</scope>
</reference>
<comment type="caution">
    <text evidence="1">The sequence shown here is derived from an EMBL/GenBank/DDBJ whole genome shotgun (WGS) entry which is preliminary data.</text>
</comment>